<name>A0A814BH53_9BILA</name>
<evidence type="ECO:0008006" key="4">
    <source>
        <dbReference type="Google" id="ProtNLM"/>
    </source>
</evidence>
<dbReference type="Proteomes" id="UP000663877">
    <property type="component" value="Unassembled WGS sequence"/>
</dbReference>
<dbReference type="OrthoDB" id="9998218at2759"/>
<protein>
    <recommendedName>
        <fullName evidence="4">B box-type domain-containing protein</fullName>
    </recommendedName>
</protein>
<evidence type="ECO:0000313" key="2">
    <source>
        <dbReference type="EMBL" id="CAF0991312.1"/>
    </source>
</evidence>
<dbReference type="AlphaFoldDB" id="A0A814BH53"/>
<dbReference type="Proteomes" id="UP000663832">
    <property type="component" value="Unassembled WGS sequence"/>
</dbReference>
<sequence length="330" mass="38655">MPFVQSKNTSCATCGQTAGIFICRGCSQNFCMRHTNDHRELLEKQMNQVFLSHNQLKQDMVGQTTEHNCDIFLQQIERWEQQSINKIRQVANDTRQQVLTTVRQRTDNVKEKLALLTKQLSEAREYGNYFENDISEWTEKLQKLKRTFIEQQKIQLHEDRSSPAFISKISLDDMSNDNPTESFPRSAYQSKYQRFIIERNDDPYKTVNSDYSSGVHSFRFKIKEYGPNTSVILGIISKTVSEDIDTYINRTFYGWSEKNLVYLGDDIKANYNGYRTDIQADDIFMLNIDCDRESISLTNERTARTHVLGVDIRKCPFPWQPNVRFIDNKE</sequence>
<dbReference type="EMBL" id="CAJNOM010000051">
    <property type="protein sequence ID" value="CAF0926026.1"/>
    <property type="molecule type" value="Genomic_DNA"/>
</dbReference>
<keyword evidence="3" id="KW-1185">Reference proteome</keyword>
<comment type="caution">
    <text evidence="1">The sequence shown here is derived from an EMBL/GenBank/DDBJ whole genome shotgun (WGS) entry which is preliminary data.</text>
</comment>
<gene>
    <name evidence="2" type="ORF">BJG266_LOCUS15410</name>
    <name evidence="1" type="ORF">QVE165_LOCUS10822</name>
</gene>
<evidence type="ECO:0000313" key="3">
    <source>
        <dbReference type="Proteomes" id="UP000663832"/>
    </source>
</evidence>
<proteinExistence type="predicted"/>
<reference evidence="1" key="1">
    <citation type="submission" date="2021-02" db="EMBL/GenBank/DDBJ databases">
        <authorList>
            <person name="Nowell W R."/>
        </authorList>
    </citation>
    <scope>NUCLEOTIDE SEQUENCE</scope>
</reference>
<organism evidence="1 3">
    <name type="scientific">Adineta steineri</name>
    <dbReference type="NCBI Taxonomy" id="433720"/>
    <lineage>
        <taxon>Eukaryota</taxon>
        <taxon>Metazoa</taxon>
        <taxon>Spiralia</taxon>
        <taxon>Gnathifera</taxon>
        <taxon>Rotifera</taxon>
        <taxon>Eurotatoria</taxon>
        <taxon>Bdelloidea</taxon>
        <taxon>Adinetida</taxon>
        <taxon>Adinetidae</taxon>
        <taxon>Adineta</taxon>
    </lineage>
</organism>
<accession>A0A814BH53</accession>
<evidence type="ECO:0000313" key="1">
    <source>
        <dbReference type="EMBL" id="CAF0926026.1"/>
    </source>
</evidence>
<dbReference type="EMBL" id="CAJNOI010000068">
    <property type="protein sequence ID" value="CAF0991312.1"/>
    <property type="molecule type" value="Genomic_DNA"/>
</dbReference>